<comment type="caution">
    <text evidence="2">The sequence shown here is derived from an EMBL/GenBank/DDBJ whole genome shotgun (WGS) entry which is preliminary data.</text>
</comment>
<dbReference type="Gene3D" id="3.90.1640.10">
    <property type="entry name" value="inorganic pyrophosphatase (n-terminal core)"/>
    <property type="match status" value="1"/>
</dbReference>
<organism evidence="2 3">
    <name type="scientific">Microcystis aeruginosa PCC 9443</name>
    <dbReference type="NCBI Taxonomy" id="1160281"/>
    <lineage>
        <taxon>Bacteria</taxon>
        <taxon>Bacillati</taxon>
        <taxon>Cyanobacteriota</taxon>
        <taxon>Cyanophyceae</taxon>
        <taxon>Oscillatoriophycideae</taxon>
        <taxon>Chroococcales</taxon>
        <taxon>Microcystaceae</taxon>
        <taxon>Microcystis</taxon>
    </lineage>
</organism>
<proteinExistence type="predicted"/>
<evidence type="ECO:0000313" key="2">
    <source>
        <dbReference type="EMBL" id="CCI04608.1"/>
    </source>
</evidence>
<dbReference type="PANTHER" id="PTHR47618:SF1">
    <property type="entry name" value="BIFUNCTIONAL OLIGORIBONUCLEASE AND PAP PHOSPHATASE NRNA"/>
    <property type="match status" value="1"/>
</dbReference>
<gene>
    <name evidence="2" type="ORF">MICAC_5780001</name>
</gene>
<name>I4G9J7_MICAE</name>
<dbReference type="InterPro" id="IPR051319">
    <property type="entry name" value="Oligoribo/pAp-PDE_c-di-AMP_PDE"/>
</dbReference>
<reference evidence="2 3" key="1">
    <citation type="submission" date="2012-04" db="EMBL/GenBank/DDBJ databases">
        <authorList>
            <person name="Genoscope - CEA"/>
        </authorList>
    </citation>
    <scope>NUCLEOTIDE SEQUENCE [LARGE SCALE GENOMIC DNA]</scope>
    <source>
        <strain evidence="2 3">9443</strain>
    </source>
</reference>
<dbReference type="SUPFAM" id="SSF64182">
    <property type="entry name" value="DHH phosphoesterases"/>
    <property type="match status" value="1"/>
</dbReference>
<dbReference type="AlphaFoldDB" id="I4G9J7"/>
<dbReference type="RefSeq" id="WP_002771494.1">
    <property type="nucleotide sequence ID" value="NZ_HE973011.1"/>
</dbReference>
<dbReference type="PANTHER" id="PTHR47618">
    <property type="entry name" value="BIFUNCTIONAL OLIGORIBONUCLEASE AND PAP PHOSPHATASE NRNA"/>
    <property type="match status" value="1"/>
</dbReference>
<dbReference type="EMBL" id="CAIJ01000532">
    <property type="protein sequence ID" value="CCI04608.1"/>
    <property type="molecule type" value="Genomic_DNA"/>
</dbReference>
<dbReference type="Proteomes" id="UP000003480">
    <property type="component" value="Unassembled WGS sequence"/>
</dbReference>
<evidence type="ECO:0000313" key="3">
    <source>
        <dbReference type="Proteomes" id="UP000003480"/>
    </source>
</evidence>
<feature type="domain" description="DDH" evidence="1">
    <location>
        <begin position="59"/>
        <end position="214"/>
    </location>
</feature>
<evidence type="ECO:0000259" key="1">
    <source>
        <dbReference type="Pfam" id="PF01368"/>
    </source>
</evidence>
<dbReference type="HOGENOM" id="CLU_046377_1_1_3"/>
<protein>
    <submittedName>
        <fullName evidence="2">Genome sequencing data, contig C284</fullName>
    </submittedName>
</protein>
<accession>I4G9J7</accession>
<dbReference type="Pfam" id="PF01368">
    <property type="entry name" value="DHH"/>
    <property type="match status" value="1"/>
</dbReference>
<dbReference type="InterPro" id="IPR001667">
    <property type="entry name" value="DDH_dom"/>
</dbReference>
<dbReference type="InterPro" id="IPR038763">
    <property type="entry name" value="DHH_sf"/>
</dbReference>
<sequence>MMAELLSLVPAKSLETDVVVGEAPAVCPLPPVTVSSDTLLISLLDRLRRTLENHRGENQIVVMQDFPDPDALSSAWAYQIIAEQYDIHCDIVYAGTLSHQENVALVKLTGLPAKRWGVHTLKDRDLSVYHGCVFVDGQGTNSQLTTLVKQAKIPIIAVIDHHTRQGDLDAEFVDIRPQIRATAAMLTQYIQKGLLNFNTSDTVHVKCATALMHGLRSDTNNLMQAQECEFIAAGYLSRFYDAQLLNAVLQSARSRRVMDVIERALKNRIIKNNYSIAGVGYLRYDDRDAIPQAADFLVTEENVHTALVYGIVHDEDEDIELVIGSMRTSKITLDPDEFLKEAFGQDNQGRFFGGGRYMAGGFEIPIGFLGGFNNNAEYAKLKWELYDTQIKQKLSHLVNPDEKVIRT</sequence>